<proteinExistence type="predicted"/>
<gene>
    <name evidence="2" type="ORF">Smic_06400</name>
</gene>
<sequence length="45" mass="4558">MRYAEAVTIEIGLPDADVAAFTAWLADATAGAATLELGGEAYGDV</sequence>
<organism evidence="2 3">
    <name type="scientific">Streptomyces microflavus</name>
    <name type="common">Streptomyces lipmanii</name>
    <dbReference type="NCBI Taxonomy" id="1919"/>
    <lineage>
        <taxon>Bacteria</taxon>
        <taxon>Bacillati</taxon>
        <taxon>Actinomycetota</taxon>
        <taxon>Actinomycetes</taxon>
        <taxon>Kitasatosporales</taxon>
        <taxon>Streptomycetaceae</taxon>
        <taxon>Streptomyces</taxon>
    </lineage>
</organism>
<feature type="domain" description="UPF0029" evidence="1">
    <location>
        <begin position="2"/>
        <end position="31"/>
    </location>
</feature>
<evidence type="ECO:0000259" key="1">
    <source>
        <dbReference type="Pfam" id="PF09186"/>
    </source>
</evidence>
<dbReference type="Gene3D" id="3.30.70.240">
    <property type="match status" value="1"/>
</dbReference>
<dbReference type="EMBL" id="BLWD01000001">
    <property type="protein sequence ID" value="GFN02084.1"/>
    <property type="molecule type" value="Genomic_DNA"/>
</dbReference>
<dbReference type="SUPFAM" id="SSF54980">
    <property type="entry name" value="EF-G C-terminal domain-like"/>
    <property type="match status" value="1"/>
</dbReference>
<protein>
    <recommendedName>
        <fullName evidence="1">UPF0029 domain-containing protein</fullName>
    </recommendedName>
</protein>
<dbReference type="Proteomes" id="UP000498740">
    <property type="component" value="Unassembled WGS sequence"/>
</dbReference>
<dbReference type="Pfam" id="PF09186">
    <property type="entry name" value="DUF1949"/>
    <property type="match status" value="1"/>
</dbReference>
<dbReference type="AlphaFoldDB" id="A0A7J0CJK2"/>
<comment type="caution">
    <text evidence="2">The sequence shown here is derived from an EMBL/GenBank/DDBJ whole genome shotgun (WGS) entry which is preliminary data.</text>
</comment>
<name>A0A7J0CJK2_STRMI</name>
<accession>A0A7J0CJK2</accession>
<reference evidence="2 3" key="1">
    <citation type="submission" date="2020-05" db="EMBL/GenBank/DDBJ databases">
        <title>Whole genome shotgun sequence of Streptomyces microflavus NBRC 13062.</title>
        <authorList>
            <person name="Komaki H."/>
            <person name="Tamura T."/>
        </authorList>
    </citation>
    <scope>NUCLEOTIDE SEQUENCE [LARGE SCALE GENOMIC DNA]</scope>
    <source>
        <strain evidence="2 3">NBRC 13062</strain>
    </source>
</reference>
<evidence type="ECO:0000313" key="2">
    <source>
        <dbReference type="EMBL" id="GFN02084.1"/>
    </source>
</evidence>
<dbReference type="InterPro" id="IPR035647">
    <property type="entry name" value="EFG_III/V"/>
</dbReference>
<evidence type="ECO:0000313" key="3">
    <source>
        <dbReference type="Proteomes" id="UP000498740"/>
    </source>
</evidence>
<dbReference type="InterPro" id="IPR015269">
    <property type="entry name" value="UPF0029_Impact_C"/>
</dbReference>